<sequence>MSKRIFTKVFIGNILAETIAPTAQNALHSWLLQDNIEVIGAQGTIYNTVPSENDGFASAMVELSQVGVHAQDGAILIASATEGWNTAPAGLSGSNGQQAVTFPDGMAVPVREEGYLYINAFTVGKSAGISQFMYEVVVYYIKMAARRN</sequence>
<reference evidence="1" key="1">
    <citation type="journal article" date="2014" name="Front. Microbiol.">
        <title>High frequency of phylogenetically diverse reductive dehalogenase-homologous genes in deep subseafloor sedimentary metagenomes.</title>
        <authorList>
            <person name="Kawai M."/>
            <person name="Futagami T."/>
            <person name="Toyoda A."/>
            <person name="Takaki Y."/>
            <person name="Nishi S."/>
            <person name="Hori S."/>
            <person name="Arai W."/>
            <person name="Tsubouchi T."/>
            <person name="Morono Y."/>
            <person name="Uchiyama I."/>
            <person name="Ito T."/>
            <person name="Fujiyama A."/>
            <person name="Inagaki F."/>
            <person name="Takami H."/>
        </authorList>
    </citation>
    <scope>NUCLEOTIDE SEQUENCE</scope>
    <source>
        <strain evidence="1">Expedition CK06-06</strain>
    </source>
</reference>
<name>X1N3L5_9ZZZZ</name>
<dbReference type="AlphaFoldDB" id="X1N3L5"/>
<evidence type="ECO:0000313" key="1">
    <source>
        <dbReference type="EMBL" id="GAI13194.1"/>
    </source>
</evidence>
<organism evidence="1">
    <name type="scientific">marine sediment metagenome</name>
    <dbReference type="NCBI Taxonomy" id="412755"/>
    <lineage>
        <taxon>unclassified sequences</taxon>
        <taxon>metagenomes</taxon>
        <taxon>ecological metagenomes</taxon>
    </lineage>
</organism>
<comment type="caution">
    <text evidence="1">The sequence shown here is derived from an EMBL/GenBank/DDBJ whole genome shotgun (WGS) entry which is preliminary data.</text>
</comment>
<gene>
    <name evidence="1" type="ORF">S06H3_18188</name>
</gene>
<protein>
    <submittedName>
        <fullName evidence="1">Uncharacterized protein</fullName>
    </submittedName>
</protein>
<dbReference type="EMBL" id="BARV01009175">
    <property type="protein sequence ID" value="GAI13194.1"/>
    <property type="molecule type" value="Genomic_DNA"/>
</dbReference>
<accession>X1N3L5</accession>
<proteinExistence type="predicted"/>